<sequence length="266" mass="29003">MARHDGVIGQRVQVARYDALYVVIVSLTTALARQVLGAVVYICATRLLTRPAGYTIPSSRLFLAIVGAAQPGCVAARTTASSHVSLRHESTHPDLMIAVNPTEKERTHRSDTNGRCCPAGSHSDTIMAIRFGGNTAFSCLHTVSSHPYLPIVSPIESRNTTVSTQSSPRTNRQPKLRCIPVSYLQVISLLAYITPRSFTTDLLARPRRCCPRQTNPCTHDSSIGYRHGIVGIMPSWVLFEDDMDCRWEDLGGKGKGTSVWGKALGS</sequence>
<evidence type="ECO:0000313" key="3">
    <source>
        <dbReference type="Proteomes" id="UP000799771"/>
    </source>
</evidence>
<dbReference type="EMBL" id="ML977522">
    <property type="protein sequence ID" value="KAF2123759.1"/>
    <property type="molecule type" value="Genomic_DNA"/>
</dbReference>
<keyword evidence="3" id="KW-1185">Reference proteome</keyword>
<evidence type="ECO:0000313" key="2">
    <source>
        <dbReference type="EMBL" id="KAF2123759.1"/>
    </source>
</evidence>
<dbReference type="GeneID" id="54411448"/>
<name>A0A6A5ZW50_9PLEO</name>
<dbReference type="AlphaFoldDB" id="A0A6A5ZW50"/>
<reference evidence="2" key="1">
    <citation type="journal article" date="2020" name="Stud. Mycol.">
        <title>101 Dothideomycetes genomes: a test case for predicting lifestyles and emergence of pathogens.</title>
        <authorList>
            <person name="Haridas S."/>
            <person name="Albert R."/>
            <person name="Binder M."/>
            <person name="Bloem J."/>
            <person name="Labutti K."/>
            <person name="Salamov A."/>
            <person name="Andreopoulos B."/>
            <person name="Baker S."/>
            <person name="Barry K."/>
            <person name="Bills G."/>
            <person name="Bluhm B."/>
            <person name="Cannon C."/>
            <person name="Castanera R."/>
            <person name="Culley D."/>
            <person name="Daum C."/>
            <person name="Ezra D."/>
            <person name="Gonzalez J."/>
            <person name="Henrissat B."/>
            <person name="Kuo A."/>
            <person name="Liang C."/>
            <person name="Lipzen A."/>
            <person name="Lutzoni F."/>
            <person name="Magnuson J."/>
            <person name="Mondo S."/>
            <person name="Nolan M."/>
            <person name="Ohm R."/>
            <person name="Pangilinan J."/>
            <person name="Park H.-J."/>
            <person name="Ramirez L."/>
            <person name="Alfaro M."/>
            <person name="Sun H."/>
            <person name="Tritt A."/>
            <person name="Yoshinaga Y."/>
            <person name="Zwiers L.-H."/>
            <person name="Turgeon B."/>
            <person name="Goodwin S."/>
            <person name="Spatafora J."/>
            <person name="Crous P."/>
            <person name="Grigoriev I."/>
        </authorList>
    </citation>
    <scope>NUCLEOTIDE SEQUENCE</scope>
    <source>
        <strain evidence="2">CBS 119687</strain>
    </source>
</reference>
<keyword evidence="1" id="KW-1133">Transmembrane helix</keyword>
<keyword evidence="1" id="KW-0812">Transmembrane</keyword>
<accession>A0A6A5ZW50</accession>
<organism evidence="2 3">
    <name type="scientific">Dothidotthia symphoricarpi CBS 119687</name>
    <dbReference type="NCBI Taxonomy" id="1392245"/>
    <lineage>
        <taxon>Eukaryota</taxon>
        <taxon>Fungi</taxon>
        <taxon>Dikarya</taxon>
        <taxon>Ascomycota</taxon>
        <taxon>Pezizomycotina</taxon>
        <taxon>Dothideomycetes</taxon>
        <taxon>Pleosporomycetidae</taxon>
        <taxon>Pleosporales</taxon>
        <taxon>Dothidotthiaceae</taxon>
        <taxon>Dothidotthia</taxon>
    </lineage>
</organism>
<dbReference type="Proteomes" id="UP000799771">
    <property type="component" value="Unassembled WGS sequence"/>
</dbReference>
<keyword evidence="1" id="KW-0472">Membrane</keyword>
<dbReference type="RefSeq" id="XP_033518153.1">
    <property type="nucleotide sequence ID" value="XM_033671016.1"/>
</dbReference>
<feature type="transmembrane region" description="Helical" evidence="1">
    <location>
        <begin position="20"/>
        <end position="44"/>
    </location>
</feature>
<evidence type="ECO:0000256" key="1">
    <source>
        <dbReference type="SAM" id="Phobius"/>
    </source>
</evidence>
<gene>
    <name evidence="2" type="ORF">P153DRAFT_391176</name>
</gene>
<protein>
    <submittedName>
        <fullName evidence="2">Uncharacterized protein</fullName>
    </submittedName>
</protein>
<proteinExistence type="predicted"/>